<feature type="region of interest" description="Disordered" evidence="1">
    <location>
        <begin position="198"/>
        <end position="217"/>
    </location>
</feature>
<evidence type="ECO:0000256" key="1">
    <source>
        <dbReference type="SAM" id="MobiDB-lite"/>
    </source>
</evidence>
<evidence type="ECO:0000313" key="3">
    <source>
        <dbReference type="Proteomes" id="UP000235392"/>
    </source>
</evidence>
<reference evidence="2 3" key="1">
    <citation type="submission" date="2017-11" db="EMBL/GenBank/DDBJ databases">
        <title>De novo assembly and phasing of dikaryotic genomes from two isolates of Puccinia coronata f. sp. avenae, the causal agent of oat crown rust.</title>
        <authorList>
            <person name="Miller M.E."/>
            <person name="Zhang Y."/>
            <person name="Omidvar V."/>
            <person name="Sperschneider J."/>
            <person name="Schwessinger B."/>
            <person name="Raley C."/>
            <person name="Palmer J.M."/>
            <person name="Garnica D."/>
            <person name="Upadhyaya N."/>
            <person name="Rathjen J."/>
            <person name="Taylor J.M."/>
            <person name="Park R.F."/>
            <person name="Dodds P.N."/>
            <person name="Hirsch C.D."/>
            <person name="Kianian S.F."/>
            <person name="Figueroa M."/>
        </authorList>
    </citation>
    <scope>NUCLEOTIDE SEQUENCE [LARGE SCALE GENOMIC DNA]</scope>
    <source>
        <strain evidence="2">12SD80</strain>
    </source>
</reference>
<comment type="caution">
    <text evidence="2">The sequence shown here is derived from an EMBL/GenBank/DDBJ whole genome shotgun (WGS) entry which is preliminary data.</text>
</comment>
<evidence type="ECO:0000313" key="2">
    <source>
        <dbReference type="EMBL" id="PLW26569.1"/>
    </source>
</evidence>
<protein>
    <recommendedName>
        <fullName evidence="4">DUF4219 domain-containing protein</fullName>
    </recommendedName>
</protein>
<organism evidence="2 3">
    <name type="scientific">Puccinia coronata f. sp. avenae</name>
    <dbReference type="NCBI Taxonomy" id="200324"/>
    <lineage>
        <taxon>Eukaryota</taxon>
        <taxon>Fungi</taxon>
        <taxon>Dikarya</taxon>
        <taxon>Basidiomycota</taxon>
        <taxon>Pucciniomycotina</taxon>
        <taxon>Pucciniomycetes</taxon>
        <taxon>Pucciniales</taxon>
        <taxon>Pucciniaceae</taxon>
        <taxon>Puccinia</taxon>
    </lineage>
</organism>
<sequence length="314" mass="35252">MPPKTTAMLTAKEEKEIITLPIFNGKDYTSWQNAMSAYLEFKQLWSVVEKDVSDGAESKLVTNQLEAWLILNSKIAPEIFTRRSSPVSPDWFGVGSGQIARFAAQTRAPYCCIIFDDNLLSYVIKVEGALAESTTVGINVMQSLISADIIYEITEKRLLLMERLLGNADTLSNPYLLLDKLREIANHDQMRREQLAASTSATAAFSTTTQSRKRPPPVYCSDKTHNLESKTHTESECWAIHPHLGNKTKNGINSKKPKAAGYVTTTNENVDTTPNNFAFIMKHKFHDRDSIILHSGASKHMFNNLNFFKFSKPT</sequence>
<gene>
    <name evidence="2" type="ORF">PCASD_24407</name>
</gene>
<accession>A0A2N5TM45</accession>
<feature type="compositionally biased region" description="Low complexity" evidence="1">
    <location>
        <begin position="198"/>
        <end position="209"/>
    </location>
</feature>
<dbReference type="EMBL" id="PGCI01000455">
    <property type="protein sequence ID" value="PLW26569.1"/>
    <property type="molecule type" value="Genomic_DNA"/>
</dbReference>
<dbReference type="Proteomes" id="UP000235392">
    <property type="component" value="Unassembled WGS sequence"/>
</dbReference>
<dbReference type="AlphaFoldDB" id="A0A2N5TM45"/>
<name>A0A2N5TM45_9BASI</name>
<proteinExistence type="predicted"/>
<evidence type="ECO:0008006" key="4">
    <source>
        <dbReference type="Google" id="ProtNLM"/>
    </source>
</evidence>